<keyword evidence="1" id="KW-0732">Signal</keyword>
<comment type="caution">
    <text evidence="2">The sequence shown here is derived from an EMBL/GenBank/DDBJ whole genome shotgun (WGS) entry which is preliminary data.</text>
</comment>
<gene>
    <name evidence="2" type="ORF">F2Q68_00023639</name>
</gene>
<feature type="signal peptide" evidence="1">
    <location>
        <begin position="1"/>
        <end position="21"/>
    </location>
</feature>
<name>A0A8S9IFX9_BRACR</name>
<dbReference type="EMBL" id="QGKW02001911">
    <property type="protein sequence ID" value="KAF2568157.1"/>
    <property type="molecule type" value="Genomic_DNA"/>
</dbReference>
<protein>
    <submittedName>
        <fullName evidence="2">Uncharacterized protein</fullName>
    </submittedName>
</protein>
<evidence type="ECO:0000256" key="1">
    <source>
        <dbReference type="SAM" id="SignalP"/>
    </source>
</evidence>
<dbReference type="AlphaFoldDB" id="A0A8S9IFX9"/>
<evidence type="ECO:0000313" key="2">
    <source>
        <dbReference type="EMBL" id="KAF2568157.1"/>
    </source>
</evidence>
<evidence type="ECO:0000313" key="3">
    <source>
        <dbReference type="Proteomes" id="UP000712281"/>
    </source>
</evidence>
<reference evidence="2" key="1">
    <citation type="submission" date="2019-12" db="EMBL/GenBank/DDBJ databases">
        <title>Genome sequencing and annotation of Brassica cretica.</title>
        <authorList>
            <person name="Studholme D.J."/>
            <person name="Sarris P.F."/>
        </authorList>
    </citation>
    <scope>NUCLEOTIDE SEQUENCE</scope>
    <source>
        <strain evidence="2">PFS-001/15</strain>
        <tissue evidence="2">Leaf</tissue>
    </source>
</reference>
<dbReference type="Proteomes" id="UP000712281">
    <property type="component" value="Unassembled WGS sequence"/>
</dbReference>
<organism evidence="2 3">
    <name type="scientific">Brassica cretica</name>
    <name type="common">Mustard</name>
    <dbReference type="NCBI Taxonomy" id="69181"/>
    <lineage>
        <taxon>Eukaryota</taxon>
        <taxon>Viridiplantae</taxon>
        <taxon>Streptophyta</taxon>
        <taxon>Embryophyta</taxon>
        <taxon>Tracheophyta</taxon>
        <taxon>Spermatophyta</taxon>
        <taxon>Magnoliopsida</taxon>
        <taxon>eudicotyledons</taxon>
        <taxon>Gunneridae</taxon>
        <taxon>Pentapetalae</taxon>
        <taxon>rosids</taxon>
        <taxon>malvids</taxon>
        <taxon>Brassicales</taxon>
        <taxon>Brassicaceae</taxon>
        <taxon>Brassiceae</taxon>
        <taxon>Brassica</taxon>
    </lineage>
</organism>
<accession>A0A8S9IFX9</accession>
<proteinExistence type="predicted"/>
<feature type="chain" id="PRO_5035760853" evidence="1">
    <location>
        <begin position="22"/>
        <end position="231"/>
    </location>
</feature>
<sequence length="231" mass="25499">MGVSLFVGLTLLSLCLPTSTSELLQFQLSTISAAPSFLPEAPSSFSASPPEAMSPDISSGIVGEVLAGEKIERVNAEGWVDVEGRLAESHHPEGERVRSLRRAGAHPFRSLPILPLLTKPILFSFSLLNATVKFQYSSISPPHRIAQVADLAQWHPWFLSLRFTALDYSLPSHPMAETSKDSLPALQGICLLNGDYSIFSPMTLIELIVCQCFFYYRRWHEALDKRSLSPT</sequence>